<protein>
    <submittedName>
        <fullName evidence="3">Uncharacterized protein</fullName>
    </submittedName>
</protein>
<keyword evidence="2" id="KW-0732">Signal</keyword>
<dbReference type="OrthoDB" id="4733706at2759"/>
<evidence type="ECO:0000256" key="2">
    <source>
        <dbReference type="SAM" id="SignalP"/>
    </source>
</evidence>
<dbReference type="InParanoid" id="A0A218YWB4"/>
<gene>
    <name evidence="3" type="ORF">B2J93_8642</name>
</gene>
<feature type="chain" id="PRO_5012600794" evidence="2">
    <location>
        <begin position="21"/>
        <end position="694"/>
    </location>
</feature>
<feature type="signal peptide" evidence="2">
    <location>
        <begin position="1"/>
        <end position="20"/>
    </location>
</feature>
<feature type="region of interest" description="Disordered" evidence="1">
    <location>
        <begin position="635"/>
        <end position="657"/>
    </location>
</feature>
<reference evidence="3 4" key="1">
    <citation type="submission" date="2017-04" db="EMBL/GenBank/DDBJ databases">
        <title>Draft genome sequence of Marssonina coronaria NL1: causal agent of apple blotch.</title>
        <authorList>
            <person name="Cheng Q."/>
        </authorList>
    </citation>
    <scope>NUCLEOTIDE SEQUENCE [LARGE SCALE GENOMIC DNA]</scope>
    <source>
        <strain evidence="3 4">NL1</strain>
    </source>
</reference>
<dbReference type="AlphaFoldDB" id="A0A218YWB4"/>
<sequence length="694" mass="71448">MLSSFVYACVLFATFSGTGSLASSAIYPKNIEVIPALQKRGIDLINTDSTGLKVTCISCTTHGNVTFSTGSVGKNASLVKDVTSLFQIPDPGGLVAEAFDLNVKVAFENVGGRFEFLIESGGESTYSFPLFSLATPFGAALSEDLNFGMALFVDLVFSLSAEVDLTGGFEFAFPAGAFITVDPLLGTIVEHGFTGGKTNALPITVTTATGGTTFKASLRVRVQAGTTVSLFGTGFDFELGIFVDLIEYVATISSTPECPQLISGGLDVAIGAYAHAVGEVNYATFGAAPAVITTILEVPLSSQCLDGTAPTSVPGYAMNSVAPVVSTSSVAPFSSTSLQTKTNLPASGYPAGSAVTPAPALITSTVCATDLITLTTCSSTVLHCPANATADFVITKTRTLYTTVCPPGATLPTTLPAYTAVPRETSTATGPASYPAYPAVPLSLSTPKGLVETSSAIPLASYPPNAAVPPSSTTCLTTTIEHTITITRTITISLPSAGYPPNSALLPSSTVHLTETIRLTKIHTTTITRTTSISLSSPAPPALTTVVITQLNFVPCASAIVETIYTPNLTTPVYAMPTGVAFPVPFPNWNETVPTFRPIVPIVPVVTSTNVTTEPVAGTPASNPFMGYVPSTTGPLGHETPIATPEPGNATESTTGNLPNPTYPIAFQNAASRSIDPSSAVLALVLSTCVFALL</sequence>
<organism evidence="3 4">
    <name type="scientific">Diplocarpon coronariae</name>
    <dbReference type="NCBI Taxonomy" id="2795749"/>
    <lineage>
        <taxon>Eukaryota</taxon>
        <taxon>Fungi</taxon>
        <taxon>Dikarya</taxon>
        <taxon>Ascomycota</taxon>
        <taxon>Pezizomycotina</taxon>
        <taxon>Leotiomycetes</taxon>
        <taxon>Helotiales</taxon>
        <taxon>Drepanopezizaceae</taxon>
        <taxon>Diplocarpon</taxon>
    </lineage>
</organism>
<evidence type="ECO:0000313" key="4">
    <source>
        <dbReference type="Proteomes" id="UP000242519"/>
    </source>
</evidence>
<comment type="caution">
    <text evidence="3">The sequence shown here is derived from an EMBL/GenBank/DDBJ whole genome shotgun (WGS) entry which is preliminary data.</text>
</comment>
<name>A0A218YWB4_9HELO</name>
<evidence type="ECO:0000313" key="3">
    <source>
        <dbReference type="EMBL" id="OWP00071.1"/>
    </source>
</evidence>
<evidence type="ECO:0000256" key="1">
    <source>
        <dbReference type="SAM" id="MobiDB-lite"/>
    </source>
</evidence>
<dbReference type="STRING" id="503106.A0A218YWB4"/>
<accession>A0A218YWB4</accession>
<dbReference type="Proteomes" id="UP000242519">
    <property type="component" value="Unassembled WGS sequence"/>
</dbReference>
<dbReference type="EMBL" id="MZNU01000336">
    <property type="protein sequence ID" value="OWP00071.1"/>
    <property type="molecule type" value="Genomic_DNA"/>
</dbReference>
<proteinExistence type="predicted"/>
<keyword evidence="4" id="KW-1185">Reference proteome</keyword>